<keyword evidence="10" id="KW-0804">Transcription</keyword>
<evidence type="ECO:0000313" key="14">
    <source>
        <dbReference type="EMBL" id="XDK26563.1"/>
    </source>
</evidence>
<evidence type="ECO:0000259" key="13">
    <source>
        <dbReference type="PROSITE" id="PS50937"/>
    </source>
</evidence>
<dbReference type="GO" id="GO:0003677">
    <property type="term" value="F:DNA binding"/>
    <property type="evidence" value="ECO:0007669"/>
    <property type="project" value="UniProtKB-KW"/>
</dbReference>
<dbReference type="SMART" id="SM00422">
    <property type="entry name" value="HTH_MERR"/>
    <property type="match status" value="1"/>
</dbReference>
<evidence type="ECO:0000256" key="6">
    <source>
        <dbReference type="ARBA" id="ARBA00023008"/>
    </source>
</evidence>
<organism evidence="14">
    <name type="scientific">Vibrio sp. HB236076</name>
    <dbReference type="NCBI Taxonomy" id="3232307"/>
    <lineage>
        <taxon>Bacteria</taxon>
        <taxon>Pseudomonadati</taxon>
        <taxon>Pseudomonadota</taxon>
        <taxon>Gammaproteobacteria</taxon>
        <taxon>Vibrionales</taxon>
        <taxon>Vibrionaceae</taxon>
        <taxon>Vibrio</taxon>
    </lineage>
</organism>
<dbReference type="Pfam" id="PF09278">
    <property type="entry name" value="MerR-DNA-bind"/>
    <property type="match status" value="1"/>
</dbReference>
<evidence type="ECO:0000256" key="11">
    <source>
        <dbReference type="ARBA" id="ARBA00031472"/>
    </source>
</evidence>
<dbReference type="PANTHER" id="PTHR30204:SF16">
    <property type="entry name" value="HTH-TYPE TRANSCRIPTIONAL REGULATOR CUER"/>
    <property type="match status" value="1"/>
</dbReference>
<dbReference type="InterPro" id="IPR000551">
    <property type="entry name" value="MerR-type_HTH_dom"/>
</dbReference>
<evidence type="ECO:0000256" key="1">
    <source>
        <dbReference type="ARBA" id="ARBA00004496"/>
    </source>
</evidence>
<name>A0AB39HHD8_9VIBR</name>
<evidence type="ECO:0000256" key="8">
    <source>
        <dbReference type="ARBA" id="ARBA00023125"/>
    </source>
</evidence>
<keyword evidence="14" id="KW-0614">Plasmid</keyword>
<dbReference type="EMBL" id="CP162602">
    <property type="protein sequence ID" value="XDK26563.1"/>
    <property type="molecule type" value="Genomic_DNA"/>
</dbReference>
<geneLocation type="plasmid" evidence="14">
    <name>p-HB236076</name>
</geneLocation>
<keyword evidence="6" id="KW-0186">Copper</keyword>
<sequence length="134" mass="15221">MLISEVAEKTGLSSKSIRLYEQKKIISAPLRNDAGYRIYQHKHLEQLQLIANAKKMGFGLEQCKQLITLAENPDRASREVKQHAIDKLNQIRAQIEQWQSMADTLSSWVEQCPGDDQSQCPIIERMASAPVDKT</sequence>
<keyword evidence="7" id="KW-0805">Transcription regulation</keyword>
<dbReference type="InterPro" id="IPR047057">
    <property type="entry name" value="MerR_fam"/>
</dbReference>
<evidence type="ECO:0000256" key="2">
    <source>
        <dbReference type="ARBA" id="ARBA00011738"/>
    </source>
</evidence>
<keyword evidence="9" id="KW-0010">Activator</keyword>
<evidence type="ECO:0000256" key="4">
    <source>
        <dbReference type="ARBA" id="ARBA00022490"/>
    </source>
</evidence>
<keyword evidence="5" id="KW-0479">Metal-binding</keyword>
<reference evidence="14" key="1">
    <citation type="submission" date="2024-07" db="EMBL/GenBank/DDBJ databases">
        <title>Genome Analysis of a Potential Novel Vibrio Species Secreting pH- and Thermo-stable Alginate Lyase and its Application in Producing Alginate Oligosaccharides.</title>
        <authorList>
            <person name="Huang H."/>
            <person name="Bao K."/>
        </authorList>
    </citation>
    <scope>NUCLEOTIDE SEQUENCE</scope>
    <source>
        <strain evidence="14">HB236076</strain>
        <plasmid evidence="14">p-HB236076</plasmid>
    </source>
</reference>
<keyword evidence="4" id="KW-0963">Cytoplasm</keyword>
<evidence type="ECO:0000256" key="12">
    <source>
        <dbReference type="ARBA" id="ARBA00032335"/>
    </source>
</evidence>
<dbReference type="RefSeq" id="WP_306099467.1">
    <property type="nucleotide sequence ID" value="NZ_CP162602.1"/>
</dbReference>
<evidence type="ECO:0000256" key="7">
    <source>
        <dbReference type="ARBA" id="ARBA00023015"/>
    </source>
</evidence>
<comment type="subunit">
    <text evidence="2">Homodimer.</text>
</comment>
<keyword evidence="8" id="KW-0238">DNA-binding</keyword>
<dbReference type="InterPro" id="IPR015358">
    <property type="entry name" value="Tscrpt_reg_MerR_DNA-bd"/>
</dbReference>
<dbReference type="Pfam" id="PF00376">
    <property type="entry name" value="MerR"/>
    <property type="match status" value="1"/>
</dbReference>
<dbReference type="PANTHER" id="PTHR30204">
    <property type="entry name" value="REDOX-CYCLING DRUG-SENSING TRANSCRIPTIONAL ACTIVATOR SOXR"/>
    <property type="match status" value="1"/>
</dbReference>
<dbReference type="KEGG" id="vih:AB0763_16095"/>
<dbReference type="GO" id="GO:0045893">
    <property type="term" value="P:positive regulation of DNA-templated transcription"/>
    <property type="evidence" value="ECO:0007669"/>
    <property type="project" value="InterPro"/>
</dbReference>
<evidence type="ECO:0000256" key="3">
    <source>
        <dbReference type="ARBA" id="ARBA00017250"/>
    </source>
</evidence>
<dbReference type="GO" id="GO:0003700">
    <property type="term" value="F:DNA-binding transcription factor activity"/>
    <property type="evidence" value="ECO:0007669"/>
    <property type="project" value="InterPro"/>
</dbReference>
<dbReference type="PROSITE" id="PS50937">
    <property type="entry name" value="HTH_MERR_2"/>
    <property type="match status" value="1"/>
</dbReference>
<evidence type="ECO:0000256" key="5">
    <source>
        <dbReference type="ARBA" id="ARBA00022723"/>
    </source>
</evidence>
<gene>
    <name evidence="14" type="primary">cueR</name>
    <name evidence="14" type="ORF">AB0763_16095</name>
</gene>
<dbReference type="SUPFAM" id="SSF46955">
    <property type="entry name" value="Putative DNA-binding domain"/>
    <property type="match status" value="1"/>
</dbReference>
<dbReference type="Gene3D" id="1.10.1660.10">
    <property type="match status" value="1"/>
</dbReference>
<evidence type="ECO:0000256" key="10">
    <source>
        <dbReference type="ARBA" id="ARBA00023163"/>
    </source>
</evidence>
<comment type="subcellular location">
    <subcellularLocation>
        <location evidence="1">Cytoplasm</location>
    </subcellularLocation>
</comment>
<dbReference type="GO" id="GO:0005737">
    <property type="term" value="C:cytoplasm"/>
    <property type="evidence" value="ECO:0007669"/>
    <property type="project" value="UniProtKB-SubCell"/>
</dbReference>
<accession>A0AB39HHD8</accession>
<dbReference type="InterPro" id="IPR009061">
    <property type="entry name" value="DNA-bd_dom_put_sf"/>
</dbReference>
<dbReference type="InterPro" id="IPR011789">
    <property type="entry name" value="CueR"/>
</dbReference>
<protein>
    <recommendedName>
        <fullName evidence="3">HTH-type transcriptional regulator CueR</fullName>
    </recommendedName>
    <alternativeName>
        <fullName evidence="12">Copper efflux regulator</fullName>
    </alternativeName>
    <alternativeName>
        <fullName evidence="11">Copper export regulator</fullName>
    </alternativeName>
</protein>
<dbReference type="AlphaFoldDB" id="A0AB39HHD8"/>
<proteinExistence type="predicted"/>
<dbReference type="GO" id="GO:0005507">
    <property type="term" value="F:copper ion binding"/>
    <property type="evidence" value="ECO:0007669"/>
    <property type="project" value="InterPro"/>
</dbReference>
<feature type="domain" description="HTH merR-type" evidence="13">
    <location>
        <begin position="1"/>
        <end position="69"/>
    </location>
</feature>
<evidence type="ECO:0000256" key="9">
    <source>
        <dbReference type="ARBA" id="ARBA00023159"/>
    </source>
</evidence>
<dbReference type="NCBIfam" id="TIGR02044">
    <property type="entry name" value="CueR"/>
    <property type="match status" value="1"/>
</dbReference>